<dbReference type="SUPFAM" id="SSF57667">
    <property type="entry name" value="beta-beta-alpha zinc fingers"/>
    <property type="match status" value="1"/>
</dbReference>
<dbReference type="HOGENOM" id="CLU_1603717_0_0_1"/>
<sequence length="166" mass="18345">MECTTSYGSSISASRLAYDWICICYSIWGLTSIIVYQNFGTTTTSIGQDGHAGSFMIDLPSIEGTTEQSGPTYHICRLSGPPCGALLGGSIQSIRAHLRFHGHRYEECSIISCPWQGCTAQLQYMSVPRHIRSTHLGVRFRCEQCGKTLTREEGLAKHMRRCTGDS</sequence>
<evidence type="ECO:0000256" key="1">
    <source>
        <dbReference type="PROSITE-ProRule" id="PRU00042"/>
    </source>
</evidence>
<name>A0A0C3A3V3_9AGAM</name>
<proteinExistence type="predicted"/>
<dbReference type="OrthoDB" id="3437960at2759"/>
<dbReference type="GO" id="GO:0008270">
    <property type="term" value="F:zinc ion binding"/>
    <property type="evidence" value="ECO:0007669"/>
    <property type="project" value="UniProtKB-KW"/>
</dbReference>
<gene>
    <name evidence="3" type="ORF">SCLCIDRAFT_1018978</name>
</gene>
<feature type="domain" description="C2H2-type" evidence="2">
    <location>
        <begin position="140"/>
        <end position="166"/>
    </location>
</feature>
<evidence type="ECO:0000313" key="3">
    <source>
        <dbReference type="EMBL" id="KIM59367.1"/>
    </source>
</evidence>
<dbReference type="Gene3D" id="3.30.160.60">
    <property type="entry name" value="Classic Zinc Finger"/>
    <property type="match status" value="1"/>
</dbReference>
<keyword evidence="1" id="KW-0863">Zinc-finger</keyword>
<dbReference type="AlphaFoldDB" id="A0A0C3A3V3"/>
<dbReference type="Proteomes" id="UP000053989">
    <property type="component" value="Unassembled WGS sequence"/>
</dbReference>
<reference evidence="3 4" key="1">
    <citation type="submission" date="2014-04" db="EMBL/GenBank/DDBJ databases">
        <authorList>
            <consortium name="DOE Joint Genome Institute"/>
            <person name="Kuo A."/>
            <person name="Kohler A."/>
            <person name="Nagy L.G."/>
            <person name="Floudas D."/>
            <person name="Copeland A."/>
            <person name="Barry K.W."/>
            <person name="Cichocki N."/>
            <person name="Veneault-Fourrey C."/>
            <person name="LaButti K."/>
            <person name="Lindquist E.A."/>
            <person name="Lipzen A."/>
            <person name="Lundell T."/>
            <person name="Morin E."/>
            <person name="Murat C."/>
            <person name="Sun H."/>
            <person name="Tunlid A."/>
            <person name="Henrissat B."/>
            <person name="Grigoriev I.V."/>
            <person name="Hibbett D.S."/>
            <person name="Martin F."/>
            <person name="Nordberg H.P."/>
            <person name="Cantor M.N."/>
            <person name="Hua S.X."/>
        </authorList>
    </citation>
    <scope>NUCLEOTIDE SEQUENCE [LARGE SCALE GENOMIC DNA]</scope>
    <source>
        <strain evidence="3 4">Foug A</strain>
    </source>
</reference>
<protein>
    <recommendedName>
        <fullName evidence="2">C2H2-type domain-containing protein</fullName>
    </recommendedName>
</protein>
<keyword evidence="1" id="KW-0862">Zinc</keyword>
<keyword evidence="4" id="KW-1185">Reference proteome</keyword>
<dbReference type="InterPro" id="IPR036236">
    <property type="entry name" value="Znf_C2H2_sf"/>
</dbReference>
<accession>A0A0C3A3V3</accession>
<evidence type="ECO:0000313" key="4">
    <source>
        <dbReference type="Proteomes" id="UP000053989"/>
    </source>
</evidence>
<evidence type="ECO:0000259" key="2">
    <source>
        <dbReference type="PROSITE" id="PS50157"/>
    </source>
</evidence>
<dbReference type="InParanoid" id="A0A0C3A3V3"/>
<dbReference type="EMBL" id="KN822074">
    <property type="protein sequence ID" value="KIM59367.1"/>
    <property type="molecule type" value="Genomic_DNA"/>
</dbReference>
<keyword evidence="1" id="KW-0479">Metal-binding</keyword>
<dbReference type="STRING" id="1036808.A0A0C3A3V3"/>
<dbReference type="InterPro" id="IPR013087">
    <property type="entry name" value="Znf_C2H2_type"/>
</dbReference>
<dbReference type="PROSITE" id="PS50157">
    <property type="entry name" value="ZINC_FINGER_C2H2_2"/>
    <property type="match status" value="1"/>
</dbReference>
<reference evidence="4" key="2">
    <citation type="submission" date="2015-01" db="EMBL/GenBank/DDBJ databases">
        <title>Evolutionary Origins and Diversification of the Mycorrhizal Mutualists.</title>
        <authorList>
            <consortium name="DOE Joint Genome Institute"/>
            <consortium name="Mycorrhizal Genomics Consortium"/>
            <person name="Kohler A."/>
            <person name="Kuo A."/>
            <person name="Nagy L.G."/>
            <person name="Floudas D."/>
            <person name="Copeland A."/>
            <person name="Barry K.W."/>
            <person name="Cichocki N."/>
            <person name="Veneault-Fourrey C."/>
            <person name="LaButti K."/>
            <person name="Lindquist E.A."/>
            <person name="Lipzen A."/>
            <person name="Lundell T."/>
            <person name="Morin E."/>
            <person name="Murat C."/>
            <person name="Riley R."/>
            <person name="Ohm R."/>
            <person name="Sun H."/>
            <person name="Tunlid A."/>
            <person name="Henrissat B."/>
            <person name="Grigoriev I.V."/>
            <person name="Hibbett D.S."/>
            <person name="Martin F."/>
        </authorList>
    </citation>
    <scope>NUCLEOTIDE SEQUENCE [LARGE SCALE GENOMIC DNA]</scope>
    <source>
        <strain evidence="4">Foug A</strain>
    </source>
</reference>
<organism evidence="3 4">
    <name type="scientific">Scleroderma citrinum Foug A</name>
    <dbReference type="NCBI Taxonomy" id="1036808"/>
    <lineage>
        <taxon>Eukaryota</taxon>
        <taxon>Fungi</taxon>
        <taxon>Dikarya</taxon>
        <taxon>Basidiomycota</taxon>
        <taxon>Agaricomycotina</taxon>
        <taxon>Agaricomycetes</taxon>
        <taxon>Agaricomycetidae</taxon>
        <taxon>Boletales</taxon>
        <taxon>Sclerodermatineae</taxon>
        <taxon>Sclerodermataceae</taxon>
        <taxon>Scleroderma</taxon>
    </lineage>
</organism>